<feature type="domain" description="HhH-GPD" evidence="14">
    <location>
        <begin position="69"/>
        <end position="222"/>
    </location>
</feature>
<dbReference type="GO" id="GO:0006298">
    <property type="term" value="P:mismatch repair"/>
    <property type="evidence" value="ECO:0007669"/>
    <property type="project" value="TreeGrafter"/>
</dbReference>
<evidence type="ECO:0000256" key="7">
    <source>
        <dbReference type="ARBA" id="ARBA00022763"/>
    </source>
</evidence>
<keyword evidence="11" id="KW-0234">DNA repair</keyword>
<dbReference type="InterPro" id="IPR029119">
    <property type="entry name" value="MutY_C"/>
</dbReference>
<dbReference type="InterPro" id="IPR044298">
    <property type="entry name" value="MIG/MutY"/>
</dbReference>
<evidence type="ECO:0000256" key="3">
    <source>
        <dbReference type="ARBA" id="ARBA00012045"/>
    </source>
</evidence>
<comment type="function">
    <text evidence="13">Adenine glycosylase active on G-A mispairs.</text>
</comment>
<gene>
    <name evidence="15" type="ORF">SOCG_04839</name>
</gene>
<keyword evidence="8" id="KW-0378">Hydrolase</keyword>
<keyword evidence="6" id="KW-0479">Metal-binding</keyword>
<dbReference type="GO" id="GO:0006285">
    <property type="term" value="P:base-excision repair, AP site formation"/>
    <property type="evidence" value="ECO:0007669"/>
    <property type="project" value="UniProtKB-ARBA"/>
</dbReference>
<dbReference type="GO" id="GO:0051539">
    <property type="term" value="F:4 iron, 4 sulfur cluster binding"/>
    <property type="evidence" value="ECO:0007669"/>
    <property type="project" value="UniProtKB-UniRule"/>
</dbReference>
<organism evidence="15 16">
    <name type="scientific">Schizosaccharomyces octosporus (strain yFS286)</name>
    <name type="common">Fission yeast</name>
    <name type="synonym">Octosporomyces octosporus</name>
    <dbReference type="NCBI Taxonomy" id="483514"/>
    <lineage>
        <taxon>Eukaryota</taxon>
        <taxon>Fungi</taxon>
        <taxon>Dikarya</taxon>
        <taxon>Ascomycota</taxon>
        <taxon>Taphrinomycotina</taxon>
        <taxon>Schizosaccharomycetes</taxon>
        <taxon>Schizosaccharomycetales</taxon>
        <taxon>Schizosaccharomycetaceae</taxon>
        <taxon>Schizosaccharomyces</taxon>
    </lineage>
</organism>
<comment type="similarity">
    <text evidence="2 13">Belongs to the Nth/MutY family.</text>
</comment>
<dbReference type="HOGENOM" id="CLU_012862_0_0_1"/>
<dbReference type="GO" id="GO:0034039">
    <property type="term" value="F:8-oxo-7,8-dihydroguanine DNA N-glycosylase activity"/>
    <property type="evidence" value="ECO:0007669"/>
    <property type="project" value="TreeGrafter"/>
</dbReference>
<evidence type="ECO:0000313" key="16">
    <source>
        <dbReference type="Proteomes" id="UP000016088"/>
    </source>
</evidence>
<evidence type="ECO:0000256" key="4">
    <source>
        <dbReference type="ARBA" id="ARBA00022023"/>
    </source>
</evidence>
<dbReference type="AlphaFoldDB" id="S9PSP0"/>
<dbReference type="Gene3D" id="1.10.340.30">
    <property type="entry name" value="Hypothetical protein, domain 2"/>
    <property type="match status" value="1"/>
</dbReference>
<dbReference type="SMART" id="SM00525">
    <property type="entry name" value="FES"/>
    <property type="match status" value="1"/>
</dbReference>
<evidence type="ECO:0000256" key="8">
    <source>
        <dbReference type="ARBA" id="ARBA00022801"/>
    </source>
</evidence>
<sequence length="458" mass="52456">MSSHSLSLHSYNEVEIKQFQKHLIDFYEETKRVLPWRKKGCDLPAKDAPLNEWETPIQRLYEVLVSEIMLQQTRVETVKRYYNKWMETLPTLQACAEADYNTQVMPLWSGMGFYTRCKRLHQACQYLAGLKPKEIPLSAEKWSKDIPGVGPYTAGAVLSIAWKQPTGIVDGNVIRVLSRALAIHSDCSKGKANTLIWELANALVDPERPGDFNQALMELGAITCTPQSPQCSTCPVSDICKGYQEQIVISDKKKLKYDIEDGPCSICSTDPPSAETLQNWVVNRYPIRPQKTKQREERALVAIFQKTDPETKEKLFLIRKRPTVGLLAGLWDFPTMEYGEDAWPKDIEAEFKRCLNLWLQKENLCVKKHQSRGRYLHIFSHIRKTSHVFYAIVTPETKTKEDFFWISQSDLDHVGMCELGLKNYRGALDLKKRKLTSLSNFKAPTLIPAKQQNVKAEA</sequence>
<keyword evidence="7 13" id="KW-0227">DNA damage</keyword>
<dbReference type="Pfam" id="PF10576">
    <property type="entry name" value="EndIII_4Fe-2S"/>
    <property type="match status" value="1"/>
</dbReference>
<dbReference type="SMART" id="SM00478">
    <property type="entry name" value="ENDO3c"/>
    <property type="match status" value="1"/>
</dbReference>
<dbReference type="eggNOG" id="KOG2457">
    <property type="taxonomic scope" value="Eukaryota"/>
</dbReference>
<evidence type="ECO:0000256" key="9">
    <source>
        <dbReference type="ARBA" id="ARBA00023004"/>
    </source>
</evidence>
<evidence type="ECO:0000256" key="13">
    <source>
        <dbReference type="RuleBase" id="RU365096"/>
    </source>
</evidence>
<dbReference type="SUPFAM" id="SSF55811">
    <property type="entry name" value="Nudix"/>
    <property type="match status" value="1"/>
</dbReference>
<dbReference type="InterPro" id="IPR003265">
    <property type="entry name" value="HhH-GPD_domain"/>
</dbReference>
<dbReference type="FunFam" id="1.10.1670.10:FF:000002">
    <property type="entry name" value="Adenine DNA glycosylase"/>
    <property type="match status" value="1"/>
</dbReference>
<dbReference type="Pfam" id="PF14815">
    <property type="entry name" value="NUDIX_4"/>
    <property type="match status" value="1"/>
</dbReference>
<keyword evidence="9 13" id="KW-0408">Iron</keyword>
<dbReference type="GO" id="GO:0032357">
    <property type="term" value="F:oxidized purine DNA binding"/>
    <property type="evidence" value="ECO:0007669"/>
    <property type="project" value="TreeGrafter"/>
</dbReference>
<dbReference type="GO" id="GO:0000701">
    <property type="term" value="F:purine-specific mismatch base pair DNA N-glycosylase activity"/>
    <property type="evidence" value="ECO:0007669"/>
    <property type="project" value="UniProtKB-EC"/>
</dbReference>
<dbReference type="GeneID" id="25033799"/>
<dbReference type="GO" id="GO:0005634">
    <property type="term" value="C:nucleus"/>
    <property type="evidence" value="ECO:0007669"/>
    <property type="project" value="TreeGrafter"/>
</dbReference>
<accession>S9PSP0</accession>
<dbReference type="InterPro" id="IPR003651">
    <property type="entry name" value="Endonuclease3_FeS-loop_motif"/>
</dbReference>
<proteinExistence type="inferred from homology"/>
<comment type="cofactor">
    <cofactor evidence="13">
        <name>[4Fe-4S] cluster</name>
        <dbReference type="ChEBI" id="CHEBI:49883"/>
    </cofactor>
    <text evidence="13">Binds 1 [4Fe-4S] cluster.</text>
</comment>
<comment type="catalytic activity">
    <reaction evidence="1 13">
        <text>Hydrolyzes free adenine bases from 7,8-dihydro-8-oxoguanine:adenine mismatched double-stranded DNA, leaving an apurinic site.</text>
        <dbReference type="EC" id="3.2.2.31"/>
    </reaction>
</comment>
<evidence type="ECO:0000256" key="10">
    <source>
        <dbReference type="ARBA" id="ARBA00023014"/>
    </source>
</evidence>
<dbReference type="GO" id="GO:0035485">
    <property type="term" value="F:adenine/guanine mispair binding"/>
    <property type="evidence" value="ECO:0007669"/>
    <property type="project" value="TreeGrafter"/>
</dbReference>
<dbReference type="InterPro" id="IPR015797">
    <property type="entry name" value="NUDIX_hydrolase-like_dom_sf"/>
</dbReference>
<evidence type="ECO:0000256" key="11">
    <source>
        <dbReference type="ARBA" id="ARBA00023204"/>
    </source>
</evidence>
<evidence type="ECO:0000256" key="6">
    <source>
        <dbReference type="ARBA" id="ARBA00022723"/>
    </source>
</evidence>
<dbReference type="Proteomes" id="UP000016088">
    <property type="component" value="Unassembled WGS sequence"/>
</dbReference>
<dbReference type="Pfam" id="PF00730">
    <property type="entry name" value="HhH-GPD"/>
    <property type="match status" value="1"/>
</dbReference>
<dbReference type="Gene3D" id="3.90.79.10">
    <property type="entry name" value="Nucleoside Triphosphate Pyrophosphohydrolase"/>
    <property type="match status" value="1"/>
</dbReference>
<reference evidence="15 16" key="1">
    <citation type="journal article" date="2011" name="Science">
        <title>Comparative functional genomics of the fission yeasts.</title>
        <authorList>
            <person name="Rhind N."/>
            <person name="Chen Z."/>
            <person name="Yassour M."/>
            <person name="Thompson D.A."/>
            <person name="Haas B.J."/>
            <person name="Habib N."/>
            <person name="Wapinski I."/>
            <person name="Roy S."/>
            <person name="Lin M.F."/>
            <person name="Heiman D.I."/>
            <person name="Young S.K."/>
            <person name="Furuya K."/>
            <person name="Guo Y."/>
            <person name="Pidoux A."/>
            <person name="Chen H.M."/>
            <person name="Robbertse B."/>
            <person name="Goldberg J.M."/>
            <person name="Aoki K."/>
            <person name="Bayne E.H."/>
            <person name="Berlin A.M."/>
            <person name="Desjardins C.A."/>
            <person name="Dobbs E."/>
            <person name="Dukaj L."/>
            <person name="Fan L."/>
            <person name="FitzGerald M.G."/>
            <person name="French C."/>
            <person name="Gujja S."/>
            <person name="Hansen K."/>
            <person name="Keifenheim D."/>
            <person name="Levin J.Z."/>
            <person name="Mosher R.A."/>
            <person name="Mueller C.A."/>
            <person name="Pfiffner J."/>
            <person name="Priest M."/>
            <person name="Russ C."/>
            <person name="Smialowska A."/>
            <person name="Swoboda P."/>
            <person name="Sykes S.M."/>
            <person name="Vaughn M."/>
            <person name="Vengrova S."/>
            <person name="Yoder R."/>
            <person name="Zeng Q."/>
            <person name="Allshire R."/>
            <person name="Baulcombe D."/>
            <person name="Birren B.W."/>
            <person name="Brown W."/>
            <person name="Ekwall K."/>
            <person name="Kellis M."/>
            <person name="Leatherwood J."/>
            <person name="Levin H."/>
            <person name="Margalit H."/>
            <person name="Martienssen R."/>
            <person name="Nieduszynski C.A."/>
            <person name="Spatafora J.W."/>
            <person name="Friedman N."/>
            <person name="Dalgaard J.Z."/>
            <person name="Baumann P."/>
            <person name="Niki H."/>
            <person name="Regev A."/>
            <person name="Nusbaum C."/>
        </authorList>
    </citation>
    <scope>NUCLEOTIDE SEQUENCE [LARGE SCALE GENOMIC DNA]</scope>
    <source>
        <strain evidence="16">yFS286</strain>
    </source>
</reference>
<dbReference type="EMBL" id="KE503207">
    <property type="protein sequence ID" value="EPX72146.1"/>
    <property type="molecule type" value="Genomic_DNA"/>
</dbReference>
<dbReference type="SUPFAM" id="SSF48150">
    <property type="entry name" value="DNA-glycosylase"/>
    <property type="match status" value="1"/>
</dbReference>
<dbReference type="InterPro" id="IPR011257">
    <property type="entry name" value="DNA_glycosylase"/>
</dbReference>
<dbReference type="CDD" id="cd00056">
    <property type="entry name" value="ENDO3c"/>
    <property type="match status" value="1"/>
</dbReference>
<keyword evidence="12 13" id="KW-0326">Glycosidase</keyword>
<evidence type="ECO:0000256" key="12">
    <source>
        <dbReference type="ARBA" id="ARBA00023295"/>
    </source>
</evidence>
<dbReference type="VEuPathDB" id="FungiDB:SOCG_04839"/>
<protein>
    <recommendedName>
        <fullName evidence="4 13">Adenine DNA glycosylase</fullName>
        <ecNumber evidence="3 13">3.2.2.31</ecNumber>
    </recommendedName>
</protein>
<keyword evidence="10" id="KW-0411">Iron-sulfur</keyword>
<keyword evidence="5" id="KW-0004">4Fe-4S</keyword>
<dbReference type="RefSeq" id="XP_013019440.1">
    <property type="nucleotide sequence ID" value="XM_013163986.1"/>
</dbReference>
<evidence type="ECO:0000256" key="5">
    <source>
        <dbReference type="ARBA" id="ARBA00022485"/>
    </source>
</evidence>
<dbReference type="Gene3D" id="1.10.1670.10">
    <property type="entry name" value="Helix-hairpin-Helix base-excision DNA repair enzymes (C-terminal)"/>
    <property type="match status" value="1"/>
</dbReference>
<evidence type="ECO:0000313" key="15">
    <source>
        <dbReference type="EMBL" id="EPX72146.1"/>
    </source>
</evidence>
<dbReference type="PANTHER" id="PTHR42944:SF1">
    <property type="entry name" value="ADENINE DNA GLYCOSYLASE"/>
    <property type="match status" value="1"/>
</dbReference>
<dbReference type="OrthoDB" id="10248838at2759"/>
<dbReference type="CDD" id="cd03431">
    <property type="entry name" value="NUDIX_DNA_Glycosylase_C-MutY"/>
    <property type="match status" value="1"/>
</dbReference>
<dbReference type="EC" id="3.2.2.31" evidence="3 13"/>
<name>S9PSP0_SCHOY</name>
<evidence type="ECO:0000256" key="1">
    <source>
        <dbReference type="ARBA" id="ARBA00000843"/>
    </source>
</evidence>
<dbReference type="InterPro" id="IPR023170">
    <property type="entry name" value="HhH_base_excis_C"/>
</dbReference>
<dbReference type="OMA" id="QQTRMET"/>
<evidence type="ECO:0000259" key="14">
    <source>
        <dbReference type="SMART" id="SM00478"/>
    </source>
</evidence>
<evidence type="ECO:0000256" key="2">
    <source>
        <dbReference type="ARBA" id="ARBA00008343"/>
    </source>
</evidence>
<dbReference type="PANTHER" id="PTHR42944">
    <property type="entry name" value="ADENINE DNA GLYCOSYLASE"/>
    <property type="match status" value="1"/>
</dbReference>
<dbReference type="GO" id="GO:0046872">
    <property type="term" value="F:metal ion binding"/>
    <property type="evidence" value="ECO:0007669"/>
    <property type="project" value="UniProtKB-UniRule"/>
</dbReference>
<keyword evidence="16" id="KW-1185">Reference proteome</keyword>